<evidence type="ECO:0000259" key="1">
    <source>
        <dbReference type="Pfam" id="PF22936"/>
    </source>
</evidence>
<organism evidence="2 3">
    <name type="scientific">Austropuccinia psidii MF-1</name>
    <dbReference type="NCBI Taxonomy" id="1389203"/>
    <lineage>
        <taxon>Eukaryota</taxon>
        <taxon>Fungi</taxon>
        <taxon>Dikarya</taxon>
        <taxon>Basidiomycota</taxon>
        <taxon>Pucciniomycotina</taxon>
        <taxon>Pucciniomycetes</taxon>
        <taxon>Pucciniales</taxon>
        <taxon>Sphaerophragmiaceae</taxon>
        <taxon>Austropuccinia</taxon>
    </lineage>
</organism>
<sequence length="352" mass="40363">MFDDDETLKNANILCSKLIKRFASSTFNNQAQIWMRFCRITYNSNLRSFILEIRQCLNEVMSVKVEVGTPMLAFTILTKIPDKYHNVIEKVTTNTETLGNPTAILNLLHDVALKAEALNSQNNNHTLALNREVFQFETIHYCKDGKHNPLANHPVERCWQLHQELCPEKYNKEPRVNLTISHALMTYSHMHCKKGDKLIVVLDTGASNHMFNDKHFFDDLKYGTNMPISTGCNKSTLSETGTGTESVIDRNGTMWTLKECLYVPELTTNLVVLSQLAEEVKIKGLVMHYEVYLNKKMSLAFFCNVTSGILETRVAIQREVKCLNTSNLLWHDRLGHMHNQGIKKLLPEFNQE</sequence>
<proteinExistence type="predicted"/>
<name>A0A9Q3CLB9_9BASI</name>
<gene>
    <name evidence="2" type="ORF">O181_024695</name>
</gene>
<protein>
    <recommendedName>
        <fullName evidence="1">Retrovirus-related Pol polyprotein from transposon TNT 1-94-like beta-barrel domain-containing protein</fullName>
    </recommendedName>
</protein>
<comment type="caution">
    <text evidence="2">The sequence shown here is derived from an EMBL/GenBank/DDBJ whole genome shotgun (WGS) entry which is preliminary data.</text>
</comment>
<dbReference type="Proteomes" id="UP000765509">
    <property type="component" value="Unassembled WGS sequence"/>
</dbReference>
<reference evidence="2" key="1">
    <citation type="submission" date="2021-03" db="EMBL/GenBank/DDBJ databases">
        <title>Draft genome sequence of rust myrtle Austropuccinia psidii MF-1, a brazilian biotype.</title>
        <authorList>
            <person name="Quecine M.C."/>
            <person name="Pachon D.M.R."/>
            <person name="Bonatelli M.L."/>
            <person name="Correr F.H."/>
            <person name="Franceschini L.M."/>
            <person name="Leite T.F."/>
            <person name="Margarido G.R.A."/>
            <person name="Almeida C.A."/>
            <person name="Ferrarezi J.A."/>
            <person name="Labate C.A."/>
        </authorList>
    </citation>
    <scope>NUCLEOTIDE SEQUENCE</scope>
    <source>
        <strain evidence="2">MF-1</strain>
    </source>
</reference>
<dbReference type="OrthoDB" id="5598729at2759"/>
<evidence type="ECO:0000313" key="3">
    <source>
        <dbReference type="Proteomes" id="UP000765509"/>
    </source>
</evidence>
<dbReference type="AlphaFoldDB" id="A0A9Q3CLB9"/>
<dbReference type="InterPro" id="IPR054722">
    <property type="entry name" value="PolX-like_BBD"/>
</dbReference>
<dbReference type="EMBL" id="AVOT02007945">
    <property type="protein sequence ID" value="MBW0484980.1"/>
    <property type="molecule type" value="Genomic_DNA"/>
</dbReference>
<accession>A0A9Q3CLB9</accession>
<dbReference type="Pfam" id="PF22936">
    <property type="entry name" value="Pol_BBD"/>
    <property type="match status" value="1"/>
</dbReference>
<feature type="domain" description="Retrovirus-related Pol polyprotein from transposon TNT 1-94-like beta-barrel" evidence="1">
    <location>
        <begin position="201"/>
        <end position="278"/>
    </location>
</feature>
<evidence type="ECO:0000313" key="2">
    <source>
        <dbReference type="EMBL" id="MBW0484980.1"/>
    </source>
</evidence>
<keyword evidence="3" id="KW-1185">Reference proteome</keyword>